<protein>
    <submittedName>
        <fullName evidence="3">Phage baseplate assembly protein V (Modular protein)</fullName>
    </submittedName>
</protein>
<dbReference type="EMBL" id="LR778301">
    <property type="protein sequence ID" value="CAB1367239.1"/>
    <property type="molecule type" value="Genomic_DNA"/>
</dbReference>
<dbReference type="KEGG" id="doe:DENOEST_0067"/>
<dbReference type="RefSeq" id="WP_145770259.1">
    <property type="nucleotide sequence ID" value="NZ_LR778301.1"/>
</dbReference>
<dbReference type="EMBL" id="LR778301">
    <property type="protein sequence ID" value="CAB1371147.1"/>
    <property type="molecule type" value="Genomic_DNA"/>
</dbReference>
<accession>A0A6S6Y3K5</accession>
<dbReference type="AlphaFoldDB" id="A0A6S6Y3K5"/>
<evidence type="ECO:0000313" key="3">
    <source>
        <dbReference type="EMBL" id="CAB1371147.1"/>
    </source>
</evidence>
<dbReference type="Gene3D" id="6.20.150.10">
    <property type="match status" value="1"/>
</dbReference>
<name>A0A6S6Y3K5_9PROT</name>
<organism evidence="3 4">
    <name type="scientific">Denitratisoma oestradiolicum</name>
    <dbReference type="NCBI Taxonomy" id="311182"/>
    <lineage>
        <taxon>Bacteria</taxon>
        <taxon>Pseudomonadati</taxon>
        <taxon>Pseudomonadota</taxon>
        <taxon>Betaproteobacteria</taxon>
        <taxon>Nitrosomonadales</taxon>
        <taxon>Sterolibacteriaceae</taxon>
        <taxon>Denitratisoma</taxon>
    </lineage>
</organism>
<dbReference type="Pfam" id="PF04717">
    <property type="entry name" value="Phage_base_V"/>
    <property type="match status" value="1"/>
</dbReference>
<dbReference type="NCBIfam" id="TIGR01644">
    <property type="entry name" value="phage_P2_V"/>
    <property type="match status" value="1"/>
</dbReference>
<dbReference type="Proteomes" id="UP000515733">
    <property type="component" value="Chromosome"/>
</dbReference>
<dbReference type="OrthoDB" id="4931325at2"/>
<dbReference type="InterPro" id="IPR006531">
    <property type="entry name" value="Gp5/Vgr_OB"/>
</dbReference>
<sequence length="220" mass="23232">MTERNLHQDMTEAERRISNVALMGQVVALDTARARVRVQAGPITTGWLPFATVRAGLDRTWHPSEPGEQVLLVAPGGDLNQGVVVGSIYRAEHPAPADSADISRTLFKDGAVMEYDRAQHHWRLAVPAGGKIVLQIGATTLELRDDGTTFSTPKLLADAAESTFTGTVLVKKLFTYLKGLVGKGSGGAGASIEGDIQVNGNVSATGSIMDAGGNSNHHSH</sequence>
<reference evidence="3 4" key="1">
    <citation type="submission" date="2020-03" db="EMBL/GenBank/DDBJ databases">
        <authorList>
            <consortium name="Genoscope - CEA"/>
            <person name="William W."/>
        </authorList>
    </citation>
    <scope>NUCLEOTIDE SEQUENCE [LARGE SCALE GENOMIC DNA]</scope>
    <source>
        <strain evidence="4">DSM 16959</strain>
        <strain evidence="3">DSM16959</strain>
    </source>
</reference>
<feature type="domain" description="Gp5/Type VI secretion system Vgr protein OB-fold" evidence="1">
    <location>
        <begin position="24"/>
        <end position="89"/>
    </location>
</feature>
<gene>
    <name evidence="2" type="ORF">DENOEST_0067</name>
    <name evidence="3" type="ORF">DENOEST_3993</name>
</gene>
<evidence type="ECO:0000259" key="1">
    <source>
        <dbReference type="Pfam" id="PF04717"/>
    </source>
</evidence>
<dbReference type="InterPro" id="IPR037026">
    <property type="entry name" value="Vgr_OB-fold_dom_sf"/>
</dbReference>
<evidence type="ECO:0000313" key="4">
    <source>
        <dbReference type="Proteomes" id="UP000515733"/>
    </source>
</evidence>
<proteinExistence type="predicted"/>
<dbReference type="KEGG" id="doe:DENOEST_3993"/>
<evidence type="ECO:0000313" key="2">
    <source>
        <dbReference type="EMBL" id="CAB1367239.1"/>
    </source>
</evidence>
<keyword evidence="4" id="KW-1185">Reference proteome</keyword>
<dbReference type="Gene3D" id="2.40.50.230">
    <property type="entry name" value="Gp5 N-terminal domain"/>
    <property type="match status" value="1"/>
</dbReference>
<dbReference type="InterPro" id="IPR013046">
    <property type="entry name" value="GpV/Gp45"/>
</dbReference>